<evidence type="ECO:0000313" key="2">
    <source>
        <dbReference type="WBParaSite" id="PS1159_v2.g9051.t1"/>
    </source>
</evidence>
<dbReference type="Proteomes" id="UP000887580">
    <property type="component" value="Unplaced"/>
</dbReference>
<accession>A0AC35GVA6</accession>
<evidence type="ECO:0000313" key="1">
    <source>
        <dbReference type="Proteomes" id="UP000887580"/>
    </source>
</evidence>
<proteinExistence type="predicted"/>
<reference evidence="2" key="1">
    <citation type="submission" date="2022-11" db="UniProtKB">
        <authorList>
            <consortium name="WormBaseParasite"/>
        </authorList>
    </citation>
    <scope>IDENTIFICATION</scope>
</reference>
<name>A0AC35GVA6_9BILA</name>
<organism evidence="1 2">
    <name type="scientific">Panagrolaimus sp. PS1159</name>
    <dbReference type="NCBI Taxonomy" id="55785"/>
    <lineage>
        <taxon>Eukaryota</taxon>
        <taxon>Metazoa</taxon>
        <taxon>Ecdysozoa</taxon>
        <taxon>Nematoda</taxon>
        <taxon>Chromadorea</taxon>
        <taxon>Rhabditida</taxon>
        <taxon>Tylenchina</taxon>
        <taxon>Panagrolaimomorpha</taxon>
        <taxon>Panagrolaimoidea</taxon>
        <taxon>Panagrolaimidae</taxon>
        <taxon>Panagrolaimus</taxon>
    </lineage>
</organism>
<protein>
    <submittedName>
        <fullName evidence="2">Uncharacterized protein</fullName>
    </submittedName>
</protein>
<dbReference type="WBParaSite" id="PS1159_v2.g9051.t1">
    <property type="protein sequence ID" value="PS1159_v2.g9051.t1"/>
    <property type="gene ID" value="PS1159_v2.g9051"/>
</dbReference>
<sequence length="153" mass="17696">MLYFIFLLFLFCSFSTFTIGEIQHGNFRGNGFTNSHESQGEHRTLTTSRPLSTTITPYRQKPDTINLNVTFTYHVSDDNIVVRQQLSNLLINQYVNHPKGRFFVSQMHSSNDSEIMYYLLVTLIVMFGFFLFCLFVVASAIAIFLCFSIFTNK</sequence>